<feature type="transmembrane region" description="Helical" evidence="1">
    <location>
        <begin position="21"/>
        <end position="44"/>
    </location>
</feature>
<evidence type="ECO:0000313" key="2">
    <source>
        <dbReference type="EMBL" id="GAA1217815.1"/>
    </source>
</evidence>
<dbReference type="Gene3D" id="1.20.1300.10">
    <property type="entry name" value="Fumarate reductase/succinate dehydrogenase, transmembrane subunit"/>
    <property type="match status" value="1"/>
</dbReference>
<evidence type="ECO:0008006" key="4">
    <source>
        <dbReference type="Google" id="ProtNLM"/>
    </source>
</evidence>
<evidence type="ECO:0000313" key="3">
    <source>
        <dbReference type="Proteomes" id="UP001500467"/>
    </source>
</evidence>
<comment type="caution">
    <text evidence="2">The sequence shown here is derived from an EMBL/GenBank/DDBJ whole genome shotgun (WGS) entry which is preliminary data.</text>
</comment>
<organism evidence="2 3">
    <name type="scientific">Prauserella alba</name>
    <dbReference type="NCBI Taxonomy" id="176898"/>
    <lineage>
        <taxon>Bacteria</taxon>
        <taxon>Bacillati</taxon>
        <taxon>Actinomycetota</taxon>
        <taxon>Actinomycetes</taxon>
        <taxon>Pseudonocardiales</taxon>
        <taxon>Pseudonocardiaceae</taxon>
        <taxon>Prauserella</taxon>
    </lineage>
</organism>
<dbReference type="InterPro" id="IPR034804">
    <property type="entry name" value="SQR/QFR_C/D"/>
</dbReference>
<evidence type="ECO:0000256" key="1">
    <source>
        <dbReference type="SAM" id="Phobius"/>
    </source>
</evidence>
<protein>
    <recommendedName>
        <fullName evidence="4">Succinate dehydrogenase hydrophobic membrane anchor subunit</fullName>
    </recommendedName>
</protein>
<keyword evidence="1" id="KW-0472">Membrane</keyword>
<proteinExistence type="predicted"/>
<reference evidence="3" key="1">
    <citation type="journal article" date="2019" name="Int. J. Syst. Evol. Microbiol.">
        <title>The Global Catalogue of Microorganisms (GCM) 10K type strain sequencing project: providing services to taxonomists for standard genome sequencing and annotation.</title>
        <authorList>
            <consortium name="The Broad Institute Genomics Platform"/>
            <consortium name="The Broad Institute Genome Sequencing Center for Infectious Disease"/>
            <person name="Wu L."/>
            <person name="Ma J."/>
        </authorList>
    </citation>
    <scope>NUCLEOTIDE SEQUENCE [LARGE SCALE GENOMIC DNA]</scope>
    <source>
        <strain evidence="3">JCM 13022</strain>
    </source>
</reference>
<feature type="transmembrane region" description="Helical" evidence="1">
    <location>
        <begin position="64"/>
        <end position="86"/>
    </location>
</feature>
<gene>
    <name evidence="2" type="ORF">GCM10009675_45340</name>
</gene>
<dbReference type="SUPFAM" id="SSF81343">
    <property type="entry name" value="Fumarate reductase respiratory complex transmembrane subunits"/>
    <property type="match status" value="1"/>
</dbReference>
<dbReference type="RefSeq" id="WP_253855304.1">
    <property type="nucleotide sequence ID" value="NZ_BAAALM010000016.1"/>
</dbReference>
<keyword evidence="3" id="KW-1185">Reference proteome</keyword>
<dbReference type="Proteomes" id="UP001500467">
    <property type="component" value="Unassembled WGS sequence"/>
</dbReference>
<keyword evidence="1" id="KW-0812">Transmembrane</keyword>
<keyword evidence="1" id="KW-1133">Transmembrane helix</keyword>
<name>A0ABP4G970_9PSEU</name>
<accession>A0ABP4G970</accession>
<dbReference type="EMBL" id="BAAALM010000016">
    <property type="protein sequence ID" value="GAA1217815.1"/>
    <property type="molecule type" value="Genomic_DNA"/>
</dbReference>
<feature type="transmembrane region" description="Helical" evidence="1">
    <location>
        <begin position="98"/>
        <end position="122"/>
    </location>
</feature>
<sequence>MTVADIRGDANSARRRRAAYVALRLSGVLLAVLVLGHFVATHVTTDVADTDSRFIDRRWATALWLIWDGVMLTATLAHAVLGLWTVTADYTAGGRRRLWRAALLGGAGIVLLGGLALLWLAATAT</sequence>